<dbReference type="RefSeq" id="WP_245118084.1">
    <property type="nucleotide sequence ID" value="NZ_CP095061.1"/>
</dbReference>
<dbReference type="Gene3D" id="1.10.10.10">
    <property type="entry name" value="Winged helix-like DNA-binding domain superfamily/Winged helix DNA-binding domain"/>
    <property type="match status" value="1"/>
</dbReference>
<dbReference type="InterPro" id="IPR041614">
    <property type="entry name" value="DprA_WH"/>
</dbReference>
<organism evidence="4 5">
    <name type="scientific">Hymenobacter volaticus</name>
    <dbReference type="NCBI Taxonomy" id="2932254"/>
    <lineage>
        <taxon>Bacteria</taxon>
        <taxon>Pseudomonadati</taxon>
        <taxon>Bacteroidota</taxon>
        <taxon>Cytophagia</taxon>
        <taxon>Cytophagales</taxon>
        <taxon>Hymenobacteraceae</taxon>
        <taxon>Hymenobacter</taxon>
    </lineage>
</organism>
<dbReference type="SUPFAM" id="SSF47781">
    <property type="entry name" value="RuvA domain 2-like"/>
    <property type="match status" value="1"/>
</dbReference>
<dbReference type="Pfam" id="PF02481">
    <property type="entry name" value="DNA_processg_A"/>
    <property type="match status" value="1"/>
</dbReference>
<dbReference type="InterPro" id="IPR057666">
    <property type="entry name" value="DrpA_SLOG"/>
</dbReference>
<dbReference type="Gene3D" id="3.40.50.450">
    <property type="match status" value="1"/>
</dbReference>
<keyword evidence="5" id="KW-1185">Reference proteome</keyword>
<reference evidence="4" key="1">
    <citation type="submission" date="2022-04" db="EMBL/GenBank/DDBJ databases">
        <title>Hymenobacter sp. isolated from the air.</title>
        <authorList>
            <person name="Won M."/>
            <person name="Lee C.-M."/>
            <person name="Woen H.-Y."/>
            <person name="Kwon S.-W."/>
        </authorList>
    </citation>
    <scope>NUCLEOTIDE SEQUENCE</scope>
    <source>
        <strain evidence="4">5420S-77</strain>
    </source>
</reference>
<comment type="similarity">
    <text evidence="1">Belongs to the DprA/Smf family.</text>
</comment>
<feature type="domain" description="DprA winged helix" evidence="3">
    <location>
        <begin position="333"/>
        <end position="369"/>
    </location>
</feature>
<dbReference type="Proteomes" id="UP000830401">
    <property type="component" value="Chromosome"/>
</dbReference>
<dbReference type="NCBIfam" id="TIGR00732">
    <property type="entry name" value="dprA"/>
    <property type="match status" value="1"/>
</dbReference>
<name>A0ABY4G0H9_9BACT</name>
<gene>
    <name evidence="4" type="primary">dprA</name>
    <name evidence="4" type="ORF">MUN86_12130</name>
</gene>
<dbReference type="Pfam" id="PF17782">
    <property type="entry name" value="WHD_DprA"/>
    <property type="match status" value="1"/>
</dbReference>
<proteinExistence type="inferred from homology"/>
<evidence type="ECO:0000313" key="5">
    <source>
        <dbReference type="Proteomes" id="UP000830401"/>
    </source>
</evidence>
<dbReference type="EMBL" id="CP095061">
    <property type="protein sequence ID" value="UOQ64341.1"/>
    <property type="molecule type" value="Genomic_DNA"/>
</dbReference>
<accession>A0ABY4G0H9</accession>
<sequence>MNDTDTLLYEVALTLFPGIGPQMTRQLMSYGGSAKNVLHLPPGKLRKVPGVGPATVAILTGAERTAALKQAESILHKAEKEEVKLLFYTSKQFPARLKQIPDAPTLLYYQGTADLNQPKIIALVGTRKATDYGREQTERLVQGLVQHRPLVVSGLAYGIDIAAHRAALQEGLETVGVMATGLDIIYPPAHRKTAEKMRTQGGLLTEFPFGTQPDKYNFPSRNRIIAGLSDGTVVVEAAKKGGALITADLAMGYNRDVLAVPGPLGSVASEGCHELIKANKAALYSEPQDLEQQLNWDSALQFHGKHKGPTTHDSADFTAAEFSVIEVLQATKEEHIDNLAWKTQLPMHQIASLLLGLEFQNIVKALPGKRFTLL</sequence>
<evidence type="ECO:0000313" key="4">
    <source>
        <dbReference type="EMBL" id="UOQ64341.1"/>
    </source>
</evidence>
<evidence type="ECO:0000259" key="3">
    <source>
        <dbReference type="Pfam" id="PF17782"/>
    </source>
</evidence>
<dbReference type="InterPro" id="IPR010994">
    <property type="entry name" value="RuvA_2-like"/>
</dbReference>
<evidence type="ECO:0000259" key="2">
    <source>
        <dbReference type="Pfam" id="PF02481"/>
    </source>
</evidence>
<protein>
    <submittedName>
        <fullName evidence="4">DNA-processing protein DprA</fullName>
    </submittedName>
</protein>
<evidence type="ECO:0000256" key="1">
    <source>
        <dbReference type="ARBA" id="ARBA00006525"/>
    </source>
</evidence>
<dbReference type="SUPFAM" id="SSF102405">
    <property type="entry name" value="MCP/YpsA-like"/>
    <property type="match status" value="1"/>
</dbReference>
<dbReference type="InterPro" id="IPR036388">
    <property type="entry name" value="WH-like_DNA-bd_sf"/>
</dbReference>
<dbReference type="PANTHER" id="PTHR43022">
    <property type="entry name" value="PROTEIN SMF"/>
    <property type="match status" value="1"/>
</dbReference>
<dbReference type="InterPro" id="IPR003488">
    <property type="entry name" value="DprA"/>
</dbReference>
<dbReference type="PANTHER" id="PTHR43022:SF1">
    <property type="entry name" value="PROTEIN SMF"/>
    <property type="match status" value="1"/>
</dbReference>
<feature type="domain" description="Smf/DprA SLOG" evidence="2">
    <location>
        <begin position="85"/>
        <end position="294"/>
    </location>
</feature>